<comment type="caution">
    <text evidence="5">The sequence shown here is derived from an EMBL/GenBank/DDBJ whole genome shotgun (WGS) entry which is preliminary data.</text>
</comment>
<evidence type="ECO:0000256" key="3">
    <source>
        <dbReference type="SAM" id="SignalP"/>
    </source>
</evidence>
<sequence>MLFRMQIAMLLWGLGINARYLHPEPLHLEDLDDYCAQQNIQWMVIVQNHMMREKQQVKIQAVNNHSDADVLVVAVDMIMLEESMNSSTNGGDGNNSSSTGNTLQPIFDVRVVDAKYQSRDRNYRNYQLDTQKVTRRVSKWISSSFSARADDAMKVLSIDLPFALVREMSSALMEAGHDGIDTMCANNPRYRKQLKYTMEEILTLMPESTSRRGGRERYVLLHSMVDDRYDMMSLNSSSTSHCKKY</sequence>
<evidence type="ECO:0000256" key="1">
    <source>
        <dbReference type="ARBA" id="ARBA00022741"/>
    </source>
</evidence>
<dbReference type="Gene3D" id="3.40.50.800">
    <property type="entry name" value="Anticodon-binding domain"/>
    <property type="match status" value="1"/>
</dbReference>
<dbReference type="Proteomes" id="UP001157938">
    <property type="component" value="Unassembled WGS sequence"/>
</dbReference>
<feature type="domain" description="Histidyl tRNA synthetase-related" evidence="4">
    <location>
        <begin position="5"/>
        <end position="106"/>
    </location>
</feature>
<evidence type="ECO:0000256" key="2">
    <source>
        <dbReference type="ARBA" id="ARBA00022840"/>
    </source>
</evidence>
<feature type="signal peptide" evidence="3">
    <location>
        <begin position="1"/>
        <end position="23"/>
    </location>
</feature>
<reference evidence="5 6" key="1">
    <citation type="submission" date="2021-11" db="EMBL/GenBank/DDBJ databases">
        <authorList>
            <person name="Islam A."/>
            <person name="Islam S."/>
            <person name="Flora M.S."/>
            <person name="Rahman M."/>
            <person name="Ziaur R.M."/>
            <person name="Epstein J.H."/>
            <person name="Hassan M."/>
            <person name="Klassen M."/>
            <person name="Woodard K."/>
            <person name="Webb A."/>
            <person name="Webby R.J."/>
            <person name="El Zowalaty M.E."/>
        </authorList>
    </citation>
    <scope>NUCLEOTIDE SEQUENCE [LARGE SCALE GENOMIC DNA]</scope>
    <source>
        <strain evidence="5">Pf1</strain>
    </source>
</reference>
<keyword evidence="2" id="KW-0067">ATP-binding</keyword>
<gene>
    <name evidence="5" type="ORF">PFR001_LOCUS4294</name>
</gene>
<name>A0ABN8C6M7_9STRA</name>
<dbReference type="InterPro" id="IPR024435">
    <property type="entry name" value="HisRS-related_dom"/>
</dbReference>
<evidence type="ECO:0000313" key="5">
    <source>
        <dbReference type="EMBL" id="CAH0488834.1"/>
    </source>
</evidence>
<keyword evidence="6" id="KW-1185">Reference proteome</keyword>
<accession>A0ABN8C6M7</accession>
<proteinExistence type="predicted"/>
<dbReference type="EMBL" id="CAKLBC010000903">
    <property type="protein sequence ID" value="CAH0488834.1"/>
    <property type="molecule type" value="Genomic_DNA"/>
</dbReference>
<feature type="chain" id="PRO_5045079276" description="Histidyl tRNA synthetase-related domain-containing protein" evidence="3">
    <location>
        <begin position="24"/>
        <end position="245"/>
    </location>
</feature>
<protein>
    <recommendedName>
        <fullName evidence="4">Histidyl tRNA synthetase-related domain-containing protein</fullName>
    </recommendedName>
</protein>
<evidence type="ECO:0000313" key="6">
    <source>
        <dbReference type="Proteomes" id="UP001157938"/>
    </source>
</evidence>
<organism evidence="5 6">
    <name type="scientific">Peronospora farinosa</name>
    <dbReference type="NCBI Taxonomy" id="134698"/>
    <lineage>
        <taxon>Eukaryota</taxon>
        <taxon>Sar</taxon>
        <taxon>Stramenopiles</taxon>
        <taxon>Oomycota</taxon>
        <taxon>Peronosporomycetes</taxon>
        <taxon>Peronosporales</taxon>
        <taxon>Peronosporaceae</taxon>
        <taxon>Peronospora</taxon>
    </lineage>
</organism>
<evidence type="ECO:0000259" key="4">
    <source>
        <dbReference type="Pfam" id="PF12745"/>
    </source>
</evidence>
<dbReference type="InterPro" id="IPR036621">
    <property type="entry name" value="Anticodon-bd_dom_sf"/>
</dbReference>
<keyword evidence="1" id="KW-0547">Nucleotide-binding</keyword>
<keyword evidence="3" id="KW-0732">Signal</keyword>
<dbReference type="Pfam" id="PF12745">
    <property type="entry name" value="HGTP_anticodon2"/>
    <property type="match status" value="1"/>
</dbReference>